<dbReference type="Proteomes" id="UP000186609">
    <property type="component" value="Chromosome"/>
</dbReference>
<dbReference type="EMBL" id="CP019236">
    <property type="protein sequence ID" value="APW35989.1"/>
    <property type="molecule type" value="Genomic_DNA"/>
</dbReference>
<dbReference type="STRING" id="1842727.RD110_01170"/>
<dbReference type="KEGG" id="rhy:RD110_01170"/>
<sequence>MIPSQRAPSVNEQPVVRLREWRVISASDGKLYLLGLRFQHKQVRLTTEVQAIDYVQRLLVTVSGRRYLCDEPPGDSLASAHILISAVHAALPMPVSDVTHAVWAEMQRRLN</sequence>
<evidence type="ECO:0000313" key="1">
    <source>
        <dbReference type="EMBL" id="APW35989.1"/>
    </source>
</evidence>
<evidence type="ECO:0000313" key="2">
    <source>
        <dbReference type="Proteomes" id="UP000186609"/>
    </source>
</evidence>
<protein>
    <submittedName>
        <fullName evidence="1">Uncharacterized protein</fullName>
    </submittedName>
</protein>
<gene>
    <name evidence="1" type="ORF">RD110_01170</name>
</gene>
<keyword evidence="2" id="KW-1185">Reference proteome</keyword>
<name>A0A1P8JQI0_9BURK</name>
<organism evidence="1 2">
    <name type="scientific">Rhodoferax koreensis</name>
    <dbReference type="NCBI Taxonomy" id="1842727"/>
    <lineage>
        <taxon>Bacteria</taxon>
        <taxon>Pseudomonadati</taxon>
        <taxon>Pseudomonadota</taxon>
        <taxon>Betaproteobacteria</taxon>
        <taxon>Burkholderiales</taxon>
        <taxon>Comamonadaceae</taxon>
        <taxon>Rhodoferax</taxon>
    </lineage>
</organism>
<reference evidence="1 2" key="1">
    <citation type="submission" date="2017-01" db="EMBL/GenBank/DDBJ databases">
        <authorList>
            <person name="Mah S.A."/>
            <person name="Swanson W.J."/>
            <person name="Moy G.W."/>
            <person name="Vacquier V.D."/>
        </authorList>
    </citation>
    <scope>NUCLEOTIDE SEQUENCE [LARGE SCALE GENOMIC DNA]</scope>
    <source>
        <strain evidence="1 2">DCY110</strain>
    </source>
</reference>
<dbReference type="AlphaFoldDB" id="A0A1P8JQI0"/>
<accession>A0A1P8JQI0</accession>
<proteinExistence type="predicted"/>